<dbReference type="GO" id="GO:0006396">
    <property type="term" value="P:RNA processing"/>
    <property type="evidence" value="ECO:0007669"/>
    <property type="project" value="InterPro"/>
</dbReference>
<dbReference type="Gene3D" id="3.40.1280.10">
    <property type="match status" value="1"/>
</dbReference>
<evidence type="ECO:0000259" key="3">
    <source>
        <dbReference type="SMART" id="SM00967"/>
    </source>
</evidence>
<dbReference type="PANTHER" id="PTHR46429:SF1">
    <property type="entry name" value="23S RRNA (GUANOSINE-2'-O-)-METHYLTRANSFERASE RLMB"/>
    <property type="match status" value="1"/>
</dbReference>
<evidence type="ECO:0000313" key="5">
    <source>
        <dbReference type="Proteomes" id="UP000216101"/>
    </source>
</evidence>
<dbReference type="GO" id="GO:0005829">
    <property type="term" value="C:cytosol"/>
    <property type="evidence" value="ECO:0007669"/>
    <property type="project" value="TreeGrafter"/>
</dbReference>
<name>A0A266Q555_9GAMM</name>
<gene>
    <name evidence="4" type="ORF">CBP51_17790</name>
</gene>
<organism evidence="4 5">
    <name type="scientific">Cellvibrio mixtus</name>
    <dbReference type="NCBI Taxonomy" id="39650"/>
    <lineage>
        <taxon>Bacteria</taxon>
        <taxon>Pseudomonadati</taxon>
        <taxon>Pseudomonadota</taxon>
        <taxon>Gammaproteobacteria</taxon>
        <taxon>Cellvibrionales</taxon>
        <taxon>Cellvibrionaceae</taxon>
        <taxon>Cellvibrio</taxon>
    </lineage>
</organism>
<dbReference type="AlphaFoldDB" id="A0A266Q555"/>
<dbReference type="InterPro" id="IPR029026">
    <property type="entry name" value="tRNA_m1G_MTases_N"/>
</dbReference>
<keyword evidence="5" id="KW-1185">Reference proteome</keyword>
<dbReference type="PANTHER" id="PTHR46429">
    <property type="entry name" value="23S RRNA (GUANOSINE-2'-O-)-METHYLTRANSFERASE RLMB"/>
    <property type="match status" value="1"/>
</dbReference>
<dbReference type="Proteomes" id="UP000216101">
    <property type="component" value="Unassembled WGS sequence"/>
</dbReference>
<sequence length="257" mass="28157">MTNDREDSLAYLEKKRFFDSLMTVYGRKTVLEALQDSSTFIYRLHLAKSNKPAGILDEISTLAKQKGAEIVYHDRQALSRISKNAAQDQGVAADLQLRGYQLYDEFLRNNHAKNYTLLALDGVHNPQNLGMIIRSACAGQIDGILLPQKGNAQIDPLVIKASAGTVFRAPLLRCKDLPEALVDFKKKGTVVCALSSHAPTELKKFTPDAPCIYVLGNETEGVSPVVAKLCNESVRIPMNNGVESLNVAVTAALIAFR</sequence>
<dbReference type="InterPro" id="IPR001537">
    <property type="entry name" value="SpoU_MeTrfase"/>
</dbReference>
<reference evidence="5" key="1">
    <citation type="submission" date="2017-05" db="EMBL/GenBank/DDBJ databases">
        <authorList>
            <person name="Barney B.M."/>
        </authorList>
    </citation>
    <scope>NUCLEOTIDE SEQUENCE [LARGE SCALE GENOMIC DNA]</scope>
    <source>
        <strain evidence="5">PSBB022</strain>
    </source>
</reference>
<dbReference type="GO" id="GO:0003723">
    <property type="term" value="F:RNA binding"/>
    <property type="evidence" value="ECO:0007669"/>
    <property type="project" value="InterPro"/>
</dbReference>
<dbReference type="CDD" id="cd18095">
    <property type="entry name" value="SpoU-like_rRNA-MTase"/>
    <property type="match status" value="1"/>
</dbReference>
<accession>A0A266Q555</accession>
<dbReference type="EMBL" id="NHNI01000002">
    <property type="protein sequence ID" value="OZY85008.1"/>
    <property type="molecule type" value="Genomic_DNA"/>
</dbReference>
<feature type="domain" description="RNA 2-O ribose methyltransferase substrate binding" evidence="3">
    <location>
        <begin position="23"/>
        <end position="101"/>
    </location>
</feature>
<dbReference type="RefSeq" id="WP_078042751.1">
    <property type="nucleotide sequence ID" value="NZ_NHNI01000002.1"/>
</dbReference>
<proteinExistence type="predicted"/>
<dbReference type="InterPro" id="IPR029028">
    <property type="entry name" value="Alpha/beta_knot_MTases"/>
</dbReference>
<evidence type="ECO:0000256" key="1">
    <source>
        <dbReference type="ARBA" id="ARBA00022603"/>
    </source>
</evidence>
<dbReference type="InterPro" id="IPR029064">
    <property type="entry name" value="Ribosomal_eL30-like_sf"/>
</dbReference>
<dbReference type="Pfam" id="PF00588">
    <property type="entry name" value="SpoU_methylase"/>
    <property type="match status" value="1"/>
</dbReference>
<evidence type="ECO:0000256" key="2">
    <source>
        <dbReference type="ARBA" id="ARBA00022679"/>
    </source>
</evidence>
<keyword evidence="1 4" id="KW-0489">Methyltransferase</keyword>
<comment type="caution">
    <text evidence="4">The sequence shown here is derived from an EMBL/GenBank/DDBJ whole genome shotgun (WGS) entry which is preliminary data.</text>
</comment>
<protein>
    <submittedName>
        <fullName evidence="4">23S rRNA (Guanosine(2251)-2'-O)-methyltransferase RlmB</fullName>
    </submittedName>
</protein>
<dbReference type="GO" id="GO:0008173">
    <property type="term" value="F:RNA methyltransferase activity"/>
    <property type="evidence" value="ECO:0007669"/>
    <property type="project" value="InterPro"/>
</dbReference>
<dbReference type="SMART" id="SM00967">
    <property type="entry name" value="SpoU_sub_bind"/>
    <property type="match status" value="1"/>
</dbReference>
<dbReference type="SUPFAM" id="SSF75217">
    <property type="entry name" value="alpha/beta knot"/>
    <property type="match status" value="1"/>
</dbReference>
<dbReference type="InterPro" id="IPR013123">
    <property type="entry name" value="SpoU_subst-bd"/>
</dbReference>
<dbReference type="Gene3D" id="3.30.1330.30">
    <property type="match status" value="1"/>
</dbReference>
<keyword evidence="2 4" id="KW-0808">Transferase</keyword>
<evidence type="ECO:0000313" key="4">
    <source>
        <dbReference type="EMBL" id="OZY85008.1"/>
    </source>
</evidence>
<dbReference type="STRING" id="1209072.GCA_000766945_00792"/>
<dbReference type="SUPFAM" id="SSF55315">
    <property type="entry name" value="L30e-like"/>
    <property type="match status" value="1"/>
</dbReference>
<dbReference type="Pfam" id="PF08032">
    <property type="entry name" value="SpoU_sub_bind"/>
    <property type="match status" value="1"/>
</dbReference>
<dbReference type="GO" id="GO:0032259">
    <property type="term" value="P:methylation"/>
    <property type="evidence" value="ECO:0007669"/>
    <property type="project" value="UniProtKB-KW"/>
</dbReference>
<dbReference type="InterPro" id="IPR004441">
    <property type="entry name" value="rRNA_MeTrfase_TrmH"/>
</dbReference>